<evidence type="ECO:0000313" key="6">
    <source>
        <dbReference type="EMBL" id="CAH1717621.1"/>
    </source>
</evidence>
<evidence type="ECO:0000256" key="3">
    <source>
        <dbReference type="ARBA" id="ARBA00061655"/>
    </source>
</evidence>
<feature type="region of interest" description="Disordered" evidence="4">
    <location>
        <begin position="2409"/>
        <end position="2437"/>
    </location>
</feature>
<feature type="region of interest" description="Disordered" evidence="4">
    <location>
        <begin position="2469"/>
        <end position="2502"/>
    </location>
</feature>
<feature type="compositionally biased region" description="Basic and acidic residues" evidence="4">
    <location>
        <begin position="826"/>
        <end position="894"/>
    </location>
</feature>
<feature type="compositionally biased region" description="Low complexity" evidence="4">
    <location>
        <begin position="810"/>
        <end position="822"/>
    </location>
</feature>
<feature type="region of interest" description="Disordered" evidence="4">
    <location>
        <begin position="2240"/>
        <end position="2267"/>
    </location>
</feature>
<feature type="compositionally biased region" description="Low complexity" evidence="4">
    <location>
        <begin position="1090"/>
        <end position="1102"/>
    </location>
</feature>
<feature type="region of interest" description="Disordered" evidence="4">
    <location>
        <begin position="1586"/>
        <end position="1606"/>
    </location>
</feature>
<evidence type="ECO:0000313" key="7">
    <source>
        <dbReference type="Proteomes" id="UP001153620"/>
    </source>
</evidence>
<feature type="compositionally biased region" description="Low complexity" evidence="4">
    <location>
        <begin position="2587"/>
        <end position="2597"/>
    </location>
</feature>
<feature type="compositionally biased region" description="Basic and acidic residues" evidence="4">
    <location>
        <begin position="2100"/>
        <end position="2121"/>
    </location>
</feature>
<feature type="compositionally biased region" description="Polar residues" evidence="4">
    <location>
        <begin position="2050"/>
        <end position="2067"/>
    </location>
</feature>
<dbReference type="EMBL" id="OU895878">
    <property type="protein sequence ID" value="CAH1717621.1"/>
    <property type="molecule type" value="Genomic_DNA"/>
</dbReference>
<feature type="compositionally biased region" description="Basic and acidic residues" evidence="4">
    <location>
        <begin position="2719"/>
        <end position="2728"/>
    </location>
</feature>
<name>A0A9P0IU43_9DIPT</name>
<feature type="region of interest" description="Disordered" evidence="4">
    <location>
        <begin position="370"/>
        <end position="400"/>
    </location>
</feature>
<accession>A0A9P0IU43</accession>
<feature type="compositionally biased region" description="Basic and acidic residues" evidence="4">
    <location>
        <begin position="1424"/>
        <end position="1450"/>
    </location>
</feature>
<feature type="region of interest" description="Disordered" evidence="4">
    <location>
        <begin position="1284"/>
        <end position="1476"/>
    </location>
</feature>
<feature type="compositionally biased region" description="Basic and acidic residues" evidence="4">
    <location>
        <begin position="1528"/>
        <end position="1545"/>
    </location>
</feature>
<feature type="compositionally biased region" description="Basic and acidic residues" evidence="4">
    <location>
        <begin position="2469"/>
        <end position="2495"/>
    </location>
</feature>
<comment type="similarity">
    <text evidence="3">Belongs to the smoothelin family.</text>
</comment>
<proteinExistence type="inferred from homology"/>
<feature type="compositionally biased region" description="Basic and acidic residues" evidence="4">
    <location>
        <begin position="1369"/>
        <end position="1379"/>
    </location>
</feature>
<dbReference type="FunFam" id="1.10.418.10:FF:000009">
    <property type="entry name" value="smoothelin isoform X2"/>
    <property type="match status" value="1"/>
</dbReference>
<feature type="region of interest" description="Disordered" evidence="4">
    <location>
        <begin position="781"/>
        <end position="1195"/>
    </location>
</feature>
<feature type="region of interest" description="Disordered" evidence="4">
    <location>
        <begin position="1518"/>
        <end position="1572"/>
    </location>
</feature>
<feature type="compositionally biased region" description="Low complexity" evidence="4">
    <location>
        <begin position="2743"/>
        <end position="2755"/>
    </location>
</feature>
<dbReference type="PANTHER" id="PTHR23167">
    <property type="entry name" value="CALPONIN HOMOLOGY DOMAIN-CONTAINING PROTEIN DDB_G0272472-RELATED"/>
    <property type="match status" value="1"/>
</dbReference>
<keyword evidence="1" id="KW-0597">Phosphoprotein</keyword>
<feature type="compositionally biased region" description="Low complexity" evidence="4">
    <location>
        <begin position="910"/>
        <end position="924"/>
    </location>
</feature>
<feature type="compositionally biased region" description="Low complexity" evidence="4">
    <location>
        <begin position="306"/>
        <end position="319"/>
    </location>
</feature>
<feature type="compositionally biased region" description="Basic and acidic residues" evidence="4">
    <location>
        <begin position="925"/>
        <end position="934"/>
    </location>
</feature>
<organism evidence="6 7">
    <name type="scientific">Chironomus riparius</name>
    <dbReference type="NCBI Taxonomy" id="315576"/>
    <lineage>
        <taxon>Eukaryota</taxon>
        <taxon>Metazoa</taxon>
        <taxon>Ecdysozoa</taxon>
        <taxon>Arthropoda</taxon>
        <taxon>Hexapoda</taxon>
        <taxon>Insecta</taxon>
        <taxon>Pterygota</taxon>
        <taxon>Neoptera</taxon>
        <taxon>Endopterygota</taxon>
        <taxon>Diptera</taxon>
        <taxon>Nematocera</taxon>
        <taxon>Chironomoidea</taxon>
        <taxon>Chironomidae</taxon>
        <taxon>Chironominae</taxon>
        <taxon>Chironomus</taxon>
    </lineage>
</organism>
<feature type="region of interest" description="Disordered" evidence="4">
    <location>
        <begin position="2578"/>
        <end position="2597"/>
    </location>
</feature>
<dbReference type="Gene3D" id="1.10.418.10">
    <property type="entry name" value="Calponin-like domain"/>
    <property type="match status" value="1"/>
</dbReference>
<feature type="region of interest" description="Disordered" evidence="4">
    <location>
        <begin position="468"/>
        <end position="494"/>
    </location>
</feature>
<dbReference type="Pfam" id="PF12510">
    <property type="entry name" value="Smoothelin"/>
    <property type="match status" value="2"/>
</dbReference>
<feature type="compositionally biased region" description="Polar residues" evidence="4">
    <location>
        <begin position="283"/>
        <end position="299"/>
    </location>
</feature>
<reference evidence="6" key="1">
    <citation type="submission" date="2022-01" db="EMBL/GenBank/DDBJ databases">
        <authorList>
            <person name="King R."/>
        </authorList>
    </citation>
    <scope>NUCLEOTIDE SEQUENCE</scope>
</reference>
<feature type="compositionally biased region" description="Basic and acidic residues" evidence="4">
    <location>
        <begin position="370"/>
        <end position="385"/>
    </location>
</feature>
<feature type="compositionally biased region" description="Polar residues" evidence="4">
    <location>
        <begin position="159"/>
        <end position="184"/>
    </location>
</feature>
<sequence length="2878" mass="323681">MYKLREARLKEFYVNEMDPKNQQSFDAKAPITSRHGDAMADHSFESLKSNEIHGTDMSDIKFGNTGGWNVITSSEVSDDGKARTDKTLAKTEGVTAIKGGQKAFSGKNEELKTERIDGDANNFTHTTGESTNMVLNENIVTGDDTNKRTESKSSSSSSHTTKVIRTSNNTGDFSDNMVGNDNFQSNSNDYDSRRSSTTSNVKSSSHVDTQKSNVNENVKLSQDPAVVQEAFRLAQQSGTVLSRKVERANESTNMITERKELTDGTIVTTKRFEPISSQHVDIQATTTSNNQRDNKTTNVNKHHTETTNQSRNTETSNTTTRDEEAFRLAQQPGNLISRDVTMTDANTRMITEKKELSDGTVVTTKRFERVSNDRSNDNARSEHVTKTSTTSNNQTFKTSRDEEAFKLAQQPGKIISRDVTMTNPTTRQIVEKKELNDGTIVTTKRFESVDSSNDTKTSTTSITKDRQNDDFTKSLRSDSKTTKVDTTHKTSRDEEAFRLADQPGKIISRDVTMTNPTTRQIVEKKELHDGTIVTTKRFENVDSTSDTRTNTSITKERQNDDFTKSLRSDTNTTKVDTTYRTPKDAEAFRLAEQPGKILSRDVTMANPTTRQIVEKKELHDGTIVTTKRFERIDENVDTQSRNVKNVENVQNVKTIHTTTQQARPRSDDYSTNREIVEETVTKKIIDTSCQCPTAKDKHDHKTRDFIQNERNTEKYDVTSEIIVQQNDKKVVNEFEKSRDEINRREEVRKLEQKRIDEQIKQQKDQKITRELEVDAAHRAFASSLRSVTPPPDRSSTTRIDRRSPSRETNSRYSSSTISTKRSSNVDIRKDDNTKHTNSLDRRTVTKSPEKYSSLDRRTPSKSPEKYPSIDRKTAPKNQEKVPTTERRNSSHSPEKYPSTSPDKQPQNKNITSVTETTTSESIHSTVRDRDDKPKTSSPQKPGSDKPDKPRTASSQKPSNDKPRTVSPQKPSHESPRNVSPTKPEVKKSTVTKTVTNESDEEIIISKKHQVTPELKPRESSPAKSSTSRATSPQKPIASQPNDKIRSSSPQKHNSAPTETYPRETSPVKSIPSNSRDVSPQKHQLGKSYPRDSSPAQSSPSNSRDPSPQKHHPTKSYPRETTPVKSSPSNSRENSPQKYQPSSTGTYPRESTPVKSSPSNSRGTSPQKQTTSLPRDLSPSKPVKRPDYEEQDTPEDILTATIKIDNIDKTINDLKIIQTIDSKNMSATTSVSDLEYISASDHRKMITDLDNEDIEININIENVDQLDDLQIKTTISEIVDEKATKTAPKGDKKPFNRSETFEERAKKLIGVKPDDEPKDIPNYLKPTKASQAPGRVSEIRERKAKIEEIEKSSVTTTNKRKSLTSATTDFIKHEKTEHARPSSPERSPTRKQQTESKKPKDRSNDVEITNTSSTITTKTTNLVHKRPEDKKPDTNTNIPDERKPSKVRDTVDITETTKVTERKGSRSPTRPKSPETHITTAQITISPSRGITSKLVTKTTTVQSNKNLKVAPHIKLLKQNTDVSSTEPESDRDTDHELIRNIDKPGNKSTKKKLLQNRKDTAPVTKTTSVHDKEKVTRTFSERIIKNDKKSTVEKSRETPKKESKRPVKCITTKTINLTNVNGGTTTLHSNTLDNVEIDINVQHAKSSREPSPNKVVPIPVQTDEEVNDEHILHPHKVTEPDDGRKIKPAIRNVPIYQEETNQFVGLEITEVGTEKGHTIIEEEEFEETERIINSSTLEKADRKRNSVQIDALSEDDEEEHSHLLSVSQKVNKFNETVDELKKPKTSSKFKKDNDYKLEDVPDDVDDDAKLSLNEKVSKFTKITDETTTVTKHKLEDTLTTSIDEVDENLKNDECLLSVSDKVNKFIASAEKIGTTTPQKSPELVKNIMKQTSKHVRDKIENINDSFLTNEKMSTLERDTKTNLKSSEITLKSTEAIKKAREVFETNSSKTREINRQNDILSRPSVFEGKRTPVPERKVYEKPVQEKPLHERTPDRQSPLKDTDAKPSSRRGSSDRTPIYMKDQVSTKKDLFEKRISSSKLDSETSYHKPLSQQSSIEEKQYTTSVTSEDVHQSTRKMSSSDKHYMQHTLASLEHVARAEIRESELSRTSKHEGYETRRDSTRSTSKQPSEPRDEIPESPRSPTKFGVELKKTDSFKTSTSTTSSIRKVSLGSETINIEEIFDLYELEKLLEIVVGYEQRRRIRAQIRIVKKKLEDSKTASEIKSSRMTTTKTTIRNEPVTRKQVTERKTSEKFKAPRDDDSRVKSSVVTTTTTTTRISSDKEPKVISKTTKVTSTASPRTIIETFNKNNKGKVTESVVKNVRKTSATSSTQKSSTMRETCSKTCCDETDCITSSYGVGPTENGVPLFGLKALKKKSPAVVESKTTGTVVSEVSYSENGGPAVVQRKTTKYSSDPSDFSGEAGVNVKSKSERKDSRGGIYSVSKVEKFESDKKSTPRVIRNGSVKEIKEKFVRKDSSSKMSRTESKRSSVDHHDSECCSVSKTVRSSQSSETKSFLNNDKKASSVKEVITYMRNADEVFDDGDTKEDAEAKALLNKYFGASALMTTIESSSGLSKGYLSTGGAKNKTKSSASKTTTKTVTSLGSTKAYDINDIWDVDLLKKLLDSATNYDDRRKIRERIRQVMADKEACAELVKNSSADLEVESNASSSGSNLHDKVESTIEEAMTKTSSEVQQQGDRIIKTTTTEVITKSTMQPQKKVSPFDKFRQLDRQNSLPNSPSPRTPSTPTTPGGSKNGPIFSFTDPTLAKKASTVKEQLLTWAQMKTKEYENVNIQNFSASWSDGLAFAALIHHFLPDAFDYSKLTPKERRHNFTLAFRVADEKAGIAPLLDVDDMVMYKKPDWKCVFCYVQSIYRRFKDEI</sequence>
<evidence type="ECO:0000256" key="1">
    <source>
        <dbReference type="ARBA" id="ARBA00022553"/>
    </source>
</evidence>
<feature type="compositionally biased region" description="Polar residues" evidence="4">
    <location>
        <begin position="386"/>
        <end position="397"/>
    </location>
</feature>
<feature type="compositionally biased region" description="Basic and acidic residues" evidence="4">
    <location>
        <begin position="798"/>
        <end position="809"/>
    </location>
</feature>
<dbReference type="PROSITE" id="PS50021">
    <property type="entry name" value="CH"/>
    <property type="match status" value="1"/>
</dbReference>
<feature type="region of interest" description="Disordered" evidence="4">
    <location>
        <begin position="2704"/>
        <end position="2759"/>
    </location>
</feature>
<feature type="compositionally biased region" description="Low complexity" evidence="4">
    <location>
        <begin position="185"/>
        <end position="204"/>
    </location>
</feature>
<dbReference type="InterPro" id="IPR050540">
    <property type="entry name" value="F-actin_Monoox_Mical"/>
</dbReference>
<evidence type="ECO:0000259" key="5">
    <source>
        <dbReference type="PROSITE" id="PS50021"/>
    </source>
</evidence>
<dbReference type="CDD" id="cd21200">
    <property type="entry name" value="CH_SMTN-like"/>
    <property type="match status" value="1"/>
</dbReference>
<dbReference type="Proteomes" id="UP001153620">
    <property type="component" value="Chromosome 2"/>
</dbReference>
<keyword evidence="7" id="KW-1185">Reference proteome</keyword>
<feature type="compositionally biased region" description="Basic and acidic residues" evidence="4">
    <location>
        <begin position="1391"/>
        <end position="1404"/>
    </location>
</feature>
<keyword evidence="2" id="KW-0175">Coiled coil</keyword>
<dbReference type="InterPro" id="IPR036872">
    <property type="entry name" value="CH_dom_sf"/>
</dbReference>
<feature type="compositionally biased region" description="Basic and acidic residues" evidence="4">
    <location>
        <begin position="1945"/>
        <end position="1955"/>
    </location>
</feature>
<dbReference type="Pfam" id="PF00307">
    <property type="entry name" value="CH"/>
    <property type="match status" value="1"/>
</dbReference>
<feature type="compositionally biased region" description="Polar residues" evidence="4">
    <location>
        <begin position="1465"/>
        <end position="1476"/>
    </location>
</feature>
<evidence type="ECO:0000256" key="4">
    <source>
        <dbReference type="SAM" id="MobiDB-lite"/>
    </source>
</evidence>
<feature type="compositionally biased region" description="Basic and acidic residues" evidence="4">
    <location>
        <begin position="1336"/>
        <end position="1350"/>
    </location>
</feature>
<feature type="region of interest" description="Disordered" evidence="4">
    <location>
        <begin position="142"/>
        <end position="220"/>
    </location>
</feature>
<dbReference type="PANTHER" id="PTHR23167:SF88">
    <property type="entry name" value="CALPONIN-HOMOLOGY (CH) DOMAIN-CONTAINING PROTEIN"/>
    <property type="match status" value="1"/>
</dbReference>
<dbReference type="InterPro" id="IPR022189">
    <property type="entry name" value="SMTN"/>
</dbReference>
<feature type="compositionally biased region" description="Basic and acidic residues" evidence="4">
    <location>
        <begin position="1967"/>
        <end position="2006"/>
    </location>
</feature>
<feature type="compositionally biased region" description="Polar residues" evidence="4">
    <location>
        <begin position="897"/>
        <end position="909"/>
    </location>
</feature>
<feature type="compositionally biased region" description="Polar residues" evidence="4">
    <location>
        <begin position="1021"/>
        <end position="1057"/>
    </location>
</feature>
<feature type="compositionally biased region" description="Basic and acidic residues" evidence="4">
    <location>
        <begin position="1284"/>
        <end position="1318"/>
    </location>
</feature>
<gene>
    <name evidence="6" type="ORF">CHIRRI_LOCUS5098</name>
</gene>
<reference evidence="6" key="2">
    <citation type="submission" date="2022-10" db="EMBL/GenBank/DDBJ databases">
        <authorList>
            <consortium name="ENA_rothamsted_submissions"/>
            <consortium name="culmorum"/>
            <person name="King R."/>
        </authorList>
    </citation>
    <scope>NUCLEOTIDE SEQUENCE</scope>
</reference>
<dbReference type="InterPro" id="IPR001715">
    <property type="entry name" value="CH_dom"/>
</dbReference>
<feature type="compositionally biased region" description="Polar residues" evidence="4">
    <location>
        <begin position="1152"/>
        <end position="1172"/>
    </location>
</feature>
<feature type="region of interest" description="Disordered" evidence="4">
    <location>
        <begin position="1945"/>
        <end position="2082"/>
    </location>
</feature>
<feature type="compositionally biased region" description="Polar residues" evidence="4">
    <location>
        <begin position="206"/>
        <end position="220"/>
    </location>
</feature>
<feature type="compositionally biased region" description="Basic and acidic residues" evidence="4">
    <location>
        <begin position="1586"/>
        <end position="1605"/>
    </location>
</feature>
<feature type="domain" description="Calponin-homology (CH)" evidence="5">
    <location>
        <begin position="2769"/>
        <end position="2875"/>
    </location>
</feature>
<feature type="compositionally biased region" description="Polar residues" evidence="4">
    <location>
        <begin position="1066"/>
        <end position="1081"/>
    </location>
</feature>
<feature type="region of interest" description="Disordered" evidence="4">
    <location>
        <begin position="283"/>
        <end position="322"/>
    </location>
</feature>
<dbReference type="OrthoDB" id="40118at2759"/>
<feature type="region of interest" description="Disordered" evidence="4">
    <location>
        <begin position="2100"/>
        <end position="2160"/>
    </location>
</feature>
<feature type="compositionally biased region" description="Low complexity" evidence="4">
    <location>
        <begin position="1407"/>
        <end position="1420"/>
    </location>
</feature>
<feature type="compositionally biased region" description="Basic and acidic residues" evidence="4">
    <location>
        <begin position="2240"/>
        <end position="2263"/>
    </location>
</feature>
<evidence type="ECO:0000256" key="2">
    <source>
        <dbReference type="ARBA" id="ARBA00023054"/>
    </source>
</evidence>
<feature type="compositionally biased region" description="Basic and acidic residues" evidence="4">
    <location>
        <begin position="2024"/>
        <end position="2046"/>
    </location>
</feature>
<protein>
    <recommendedName>
        <fullName evidence="5">Calponin-homology (CH) domain-containing protein</fullName>
    </recommendedName>
</protein>
<dbReference type="SMART" id="SM00033">
    <property type="entry name" value="CH"/>
    <property type="match status" value="1"/>
</dbReference>
<feature type="compositionally biased region" description="Basic and acidic residues" evidence="4">
    <location>
        <begin position="2068"/>
        <end position="2082"/>
    </location>
</feature>
<feature type="compositionally biased region" description="Polar residues" evidence="4">
    <location>
        <begin position="1122"/>
        <end position="1145"/>
    </location>
</feature>
<dbReference type="SUPFAM" id="SSF47576">
    <property type="entry name" value="Calponin-homology domain, CH-domain"/>
    <property type="match status" value="1"/>
</dbReference>